<comment type="caution">
    <text evidence="5">The sequence shown here is derived from an EMBL/GenBank/DDBJ whole genome shotgun (WGS) entry which is preliminary data.</text>
</comment>
<keyword evidence="6" id="KW-1185">Reference proteome</keyword>
<reference evidence="5 6" key="1">
    <citation type="journal article" date="2020" name="bioRxiv">
        <title>Metabolic contributions of an alphaproteobacterial endosymbiont in the apicomplexan Cardiosporidium cionae.</title>
        <authorList>
            <person name="Hunter E.S."/>
            <person name="Paight C.J."/>
            <person name="Lane C.E."/>
        </authorList>
    </citation>
    <scope>NUCLEOTIDE SEQUENCE [LARGE SCALE GENOMIC DNA]</scope>
    <source>
        <strain evidence="5">ESH_2018</strain>
    </source>
</reference>
<dbReference type="InterPro" id="IPR023574">
    <property type="entry name" value="Ribosomal_uL4_dom_sf"/>
</dbReference>
<name>A0ABQ7J962_9APIC</name>
<dbReference type="Proteomes" id="UP000823046">
    <property type="component" value="Unassembled WGS sequence"/>
</dbReference>
<evidence type="ECO:0000313" key="6">
    <source>
        <dbReference type="Proteomes" id="UP000823046"/>
    </source>
</evidence>
<protein>
    <recommendedName>
        <fullName evidence="4">Large ribosomal subunit protein uL4m</fullName>
    </recommendedName>
</protein>
<evidence type="ECO:0000313" key="5">
    <source>
        <dbReference type="EMBL" id="KAF8820551.1"/>
    </source>
</evidence>
<dbReference type="InterPro" id="IPR013005">
    <property type="entry name" value="Ribosomal_uL4-like"/>
</dbReference>
<dbReference type="Pfam" id="PF00573">
    <property type="entry name" value="Ribosomal_L4"/>
    <property type="match status" value="1"/>
</dbReference>
<proteinExistence type="inferred from homology"/>
<keyword evidence="2 5" id="KW-0689">Ribosomal protein</keyword>
<dbReference type="PANTHER" id="PTHR10746:SF6">
    <property type="entry name" value="LARGE RIBOSOMAL SUBUNIT PROTEIN UL4M"/>
    <property type="match status" value="1"/>
</dbReference>
<comment type="similarity">
    <text evidence="1">Belongs to the universal ribosomal protein uL4 family.</text>
</comment>
<dbReference type="PANTHER" id="PTHR10746">
    <property type="entry name" value="50S RIBOSOMAL PROTEIN L4"/>
    <property type="match status" value="1"/>
</dbReference>
<evidence type="ECO:0000256" key="1">
    <source>
        <dbReference type="ARBA" id="ARBA00010528"/>
    </source>
</evidence>
<accession>A0ABQ7J962</accession>
<dbReference type="SUPFAM" id="SSF52166">
    <property type="entry name" value="Ribosomal protein L4"/>
    <property type="match status" value="1"/>
</dbReference>
<evidence type="ECO:0000256" key="2">
    <source>
        <dbReference type="ARBA" id="ARBA00022980"/>
    </source>
</evidence>
<dbReference type="GO" id="GO:0005840">
    <property type="term" value="C:ribosome"/>
    <property type="evidence" value="ECO:0007669"/>
    <property type="project" value="UniProtKB-KW"/>
</dbReference>
<sequence length="491" mass="56496">MKWASPRLSLLKPQKVKYGEVFGSEQFLATRRDSLPILIPLESTPQHRRIFDMQSHKHLSKCWFCTTASSVQVGGKEKVMEIPVVRVPTLSDPPIVRRPGDIINVTTVIRSWWAFPAMGFNSILEILVSPFDIQMDSNAFLLPPKEDILVLPNDVFGLPLRPDILYLCYRFHRRAIAGYSERMQLFKWEWPGSSKKVRSQVRSGKSRMGWRKAPGKYYGVKAHPLRPFDARIKISKRTLWQGLKIMLSTKFAQNQITVVDNFLVSSHKTKYTINSLRRILGPRCNSALLVHEGESDVNDNFRWAVAHIAAVRRQSVEELNIYTLLKYRQLVITEKALQKLLMEIYNYPETQGWNSKYATPDGLPAPPPTKISGWNANWIKGKQREQAATFDREMLKEYIAKWKWSSSLKGPLKVPRYDPIKRFKLLDYSSHGVEHPINVMENLYEDSEAIGSTLSMSDLVENQKALLEQIKSLEKDSFDILEDPLQVSDLP</sequence>
<evidence type="ECO:0000256" key="4">
    <source>
        <dbReference type="ARBA" id="ARBA00040565"/>
    </source>
</evidence>
<organism evidence="5 6">
    <name type="scientific">Cardiosporidium cionae</name>
    <dbReference type="NCBI Taxonomy" id="476202"/>
    <lineage>
        <taxon>Eukaryota</taxon>
        <taxon>Sar</taxon>
        <taxon>Alveolata</taxon>
        <taxon>Apicomplexa</taxon>
        <taxon>Aconoidasida</taxon>
        <taxon>Nephromycida</taxon>
        <taxon>Cardiosporidium</taxon>
    </lineage>
</organism>
<dbReference type="Gene3D" id="3.40.1370.10">
    <property type="match status" value="1"/>
</dbReference>
<dbReference type="InterPro" id="IPR002136">
    <property type="entry name" value="Ribosomal_uL4"/>
</dbReference>
<evidence type="ECO:0000256" key="3">
    <source>
        <dbReference type="ARBA" id="ARBA00023274"/>
    </source>
</evidence>
<gene>
    <name evidence="5" type="ORF">IE077_003040</name>
</gene>
<keyword evidence="3" id="KW-0687">Ribonucleoprotein</keyword>
<feature type="non-terminal residue" evidence="5">
    <location>
        <position position="491"/>
    </location>
</feature>
<dbReference type="EMBL" id="JADAQX010000357">
    <property type="protein sequence ID" value="KAF8820551.1"/>
    <property type="molecule type" value="Genomic_DNA"/>
</dbReference>